<keyword evidence="5 7" id="KW-0472">Membrane</keyword>
<feature type="compositionally biased region" description="Basic residues" evidence="6">
    <location>
        <begin position="699"/>
        <end position="710"/>
    </location>
</feature>
<feature type="compositionally biased region" description="Polar residues" evidence="6">
    <location>
        <begin position="734"/>
        <end position="743"/>
    </location>
</feature>
<dbReference type="InterPro" id="IPR039542">
    <property type="entry name" value="Erv_N"/>
</dbReference>
<dbReference type="InterPro" id="IPR045888">
    <property type="entry name" value="Erv"/>
</dbReference>
<evidence type="ECO:0000313" key="11">
    <source>
        <dbReference type="Proteomes" id="UP001281761"/>
    </source>
</evidence>
<protein>
    <submittedName>
        <fullName evidence="10">Endoplasmic reticulum-Golgi intermediate compartment protein 3</fullName>
    </submittedName>
</protein>
<feature type="compositionally biased region" description="Basic and acidic residues" evidence="6">
    <location>
        <begin position="711"/>
        <end position="723"/>
    </location>
</feature>
<dbReference type="InterPro" id="IPR012936">
    <property type="entry name" value="Erv_C"/>
</dbReference>
<evidence type="ECO:0000256" key="7">
    <source>
        <dbReference type="SAM" id="Phobius"/>
    </source>
</evidence>
<reference evidence="10 11" key="1">
    <citation type="journal article" date="2022" name="bioRxiv">
        <title>Genomics of Preaxostyla Flagellates Illuminates Evolutionary Transitions and the Path Towards Mitochondrial Loss.</title>
        <authorList>
            <person name="Novak L.V.F."/>
            <person name="Treitli S.C."/>
            <person name="Pyrih J."/>
            <person name="Halakuc P."/>
            <person name="Pipaliya S.V."/>
            <person name="Vacek V."/>
            <person name="Brzon O."/>
            <person name="Soukal P."/>
            <person name="Eme L."/>
            <person name="Dacks J.B."/>
            <person name="Karnkowska A."/>
            <person name="Elias M."/>
            <person name="Hampl V."/>
        </authorList>
    </citation>
    <scope>NUCLEOTIDE SEQUENCE [LARGE SCALE GENOMIC DNA]</scope>
    <source>
        <strain evidence="10">NAU3</strain>
        <tissue evidence="10">Gut</tissue>
    </source>
</reference>
<evidence type="ECO:0000256" key="6">
    <source>
        <dbReference type="SAM" id="MobiDB-lite"/>
    </source>
</evidence>
<gene>
    <name evidence="10" type="ORF">BLNAU_7629</name>
</gene>
<feature type="transmembrane region" description="Helical" evidence="7">
    <location>
        <begin position="28"/>
        <end position="52"/>
    </location>
</feature>
<evidence type="ECO:0000256" key="2">
    <source>
        <dbReference type="ARBA" id="ARBA00005648"/>
    </source>
</evidence>
<dbReference type="PANTHER" id="PTHR10984">
    <property type="entry name" value="ENDOPLASMIC RETICULUM-GOLGI INTERMEDIATE COMPARTMENT PROTEIN"/>
    <property type="match status" value="1"/>
</dbReference>
<dbReference type="Pfam" id="PF07970">
    <property type="entry name" value="COPIIcoated_ERV"/>
    <property type="match status" value="1"/>
</dbReference>
<evidence type="ECO:0000256" key="4">
    <source>
        <dbReference type="ARBA" id="ARBA00022989"/>
    </source>
</evidence>
<evidence type="ECO:0000256" key="3">
    <source>
        <dbReference type="ARBA" id="ARBA00022692"/>
    </source>
</evidence>
<feature type="region of interest" description="Disordered" evidence="6">
    <location>
        <begin position="604"/>
        <end position="628"/>
    </location>
</feature>
<keyword evidence="11" id="KW-1185">Reference proteome</keyword>
<feature type="domain" description="Endoplasmic reticulum vesicle transporter N-terminal" evidence="9">
    <location>
        <begin position="8"/>
        <end position="95"/>
    </location>
</feature>
<name>A0ABQ9Y154_9EUKA</name>
<sequence length="829" mass="94189">MSFRNTIQKLDQFQKQENEGERRVQTNAGAIISLVTLLLCFILTAIMFFVWLRPSSHNTLVVDTNNEKDLLINFDIVFPDVECRFIAVGFYDKTQVKMPNTRRNIHKHPLSATNPYSSSDILPLSASLSKHLVQAEAAKQKVIRERISRGNCFPCFEAETEQDRCCNTCLELIESYQKTEMDFIKVLAYPQCQGVDIGTVFVQKGQGGCNVHGQVNVNRVGGLFEIGLIRPFRINATGKEGLDQFLKTNLNFTHTIRRFSFGKEHYKQKSPLEGKTFYQQYPCMFQYQTSIVPTTYISPDGSSFDTHQYSVSKSIRPYDPKESRTPGLLFFYDFSPQRIVILTSMNVSRQHSRKPSKDDLLRKTPPPPCPSLINAISSILHQVIKENCNTFVKRKKTAPKIQKQYLVFYEEGSNEHSPIEELSANQISSFLSSLLNSLTLPATCLLPLLIYLDRLIVASSLILSKATFPGIAFTALILTQKMWDDWSYENKEYQKLKVMKGLTLKQINKMERTFLSAIQFNLDIDAKEFEKYRHHLIHLFGEGASVEHALPYSPGSSLVNSEFSSPLTSLASSLRNSLRNSLKGSPMLKAQVRTRSPLGLCQEGAENENRSRHCSPMTSPNNKPLQMDEETVPLIKPQPKRARKAKRGPVVFSSSYVSESEDCSAFPVSPLHNRSCKTKQRTEEDEKASIDRKIDQRKREVRRWKRKEAKRKRDEQAAKEKDQSLASAPIGRQPTPNCGQPLETNLDQIVDELSIQRVDDQKAAHLSKSADARVSHAEIGPESATSHDKGQRKEKTQKTPFQFSWMKIFERPTPPHSTIPDSERDQPDG</sequence>
<evidence type="ECO:0000256" key="1">
    <source>
        <dbReference type="ARBA" id="ARBA00004141"/>
    </source>
</evidence>
<accession>A0ABQ9Y154</accession>
<feature type="compositionally biased region" description="Basic and acidic residues" evidence="6">
    <location>
        <begin position="680"/>
        <end position="698"/>
    </location>
</feature>
<dbReference type="PANTHER" id="PTHR10984:SF25">
    <property type="entry name" value="ENDOPLASMIC RETICULUM-GOLGI INTERMEDIATE COMPARTMENT PROTEIN 3"/>
    <property type="match status" value="1"/>
</dbReference>
<evidence type="ECO:0000313" key="10">
    <source>
        <dbReference type="EMBL" id="KAK2957472.1"/>
    </source>
</evidence>
<dbReference type="EMBL" id="JARBJD010000046">
    <property type="protein sequence ID" value="KAK2957472.1"/>
    <property type="molecule type" value="Genomic_DNA"/>
</dbReference>
<feature type="domain" description="Endoplasmic reticulum vesicle transporter C-terminal" evidence="8">
    <location>
        <begin position="155"/>
        <end position="341"/>
    </location>
</feature>
<organism evidence="10 11">
    <name type="scientific">Blattamonas nauphoetae</name>
    <dbReference type="NCBI Taxonomy" id="2049346"/>
    <lineage>
        <taxon>Eukaryota</taxon>
        <taxon>Metamonada</taxon>
        <taxon>Preaxostyla</taxon>
        <taxon>Oxymonadida</taxon>
        <taxon>Blattamonas</taxon>
    </lineage>
</organism>
<feature type="compositionally biased region" description="Basic and acidic residues" evidence="6">
    <location>
        <begin position="785"/>
        <end position="797"/>
    </location>
</feature>
<dbReference type="Proteomes" id="UP001281761">
    <property type="component" value="Unassembled WGS sequence"/>
</dbReference>
<comment type="caution">
    <text evidence="10">The sequence shown here is derived from an EMBL/GenBank/DDBJ whole genome shotgun (WGS) entry which is preliminary data.</text>
</comment>
<dbReference type="InterPro" id="IPR013922">
    <property type="entry name" value="Cyclin_PHO80-like"/>
</dbReference>
<feature type="compositionally biased region" description="Basic and acidic residues" evidence="6">
    <location>
        <begin position="761"/>
        <end position="776"/>
    </location>
</feature>
<dbReference type="InterPro" id="IPR036915">
    <property type="entry name" value="Cyclin-like_sf"/>
</dbReference>
<dbReference type="Pfam" id="PF13850">
    <property type="entry name" value="ERGIC_N"/>
    <property type="match status" value="1"/>
</dbReference>
<dbReference type="Gene3D" id="1.10.472.10">
    <property type="entry name" value="Cyclin-like"/>
    <property type="match status" value="1"/>
</dbReference>
<proteinExistence type="inferred from homology"/>
<keyword evidence="4 7" id="KW-1133">Transmembrane helix</keyword>
<feature type="region of interest" description="Disordered" evidence="6">
    <location>
        <begin position="663"/>
        <end position="743"/>
    </location>
</feature>
<feature type="region of interest" description="Disordered" evidence="6">
    <location>
        <begin position="761"/>
        <end position="829"/>
    </location>
</feature>
<evidence type="ECO:0000259" key="8">
    <source>
        <dbReference type="Pfam" id="PF07970"/>
    </source>
</evidence>
<dbReference type="Pfam" id="PF08613">
    <property type="entry name" value="Cyclin"/>
    <property type="match status" value="1"/>
</dbReference>
<evidence type="ECO:0000259" key="9">
    <source>
        <dbReference type="Pfam" id="PF13850"/>
    </source>
</evidence>
<evidence type="ECO:0000256" key="5">
    <source>
        <dbReference type="ARBA" id="ARBA00023136"/>
    </source>
</evidence>
<comment type="similarity">
    <text evidence="2">Belongs to the ERGIC family.</text>
</comment>
<keyword evidence="3 7" id="KW-0812">Transmembrane</keyword>
<comment type="subcellular location">
    <subcellularLocation>
        <location evidence="1">Membrane</location>
        <topology evidence="1">Multi-pass membrane protein</topology>
    </subcellularLocation>
</comment>
<dbReference type="SUPFAM" id="SSF47954">
    <property type="entry name" value="Cyclin-like"/>
    <property type="match status" value="1"/>
</dbReference>